<dbReference type="AlphaFoldDB" id="A0A226DNY6"/>
<dbReference type="EMBL" id="LNIX01000015">
    <property type="protein sequence ID" value="OXA46544.1"/>
    <property type="molecule type" value="Genomic_DNA"/>
</dbReference>
<sequence>MFASVLAAGLDNLSTRNNSNSKISGDNSSGKVEGNSNTKLYTDKSILNILENSNCNLNFVNVSAKLTNSSNSDVTWKNGDLMVDNCSNSQLRGDPDDGKCSFNSNSNLKFSGKGTISCEFRNNSNTDASLPEGGIVKAIGNSNLKINGGSQNLVVEDTKNLHIRSTPFKNRFQVVQQGKWFSWLPSFGQQPSCENEANNLRYELDYAKTGKIIRSKYLAGDFSFDLTHSRDEVQVQLGSGGNLRDVRIDKVSGKSVIVTGTGADGSRQELEIQGPNTVSVKDDGRTVLISLCDQAGL</sequence>
<proteinExistence type="predicted"/>
<evidence type="ECO:0000313" key="3">
    <source>
        <dbReference type="Proteomes" id="UP000198287"/>
    </source>
</evidence>
<evidence type="ECO:0000256" key="1">
    <source>
        <dbReference type="SAM" id="MobiDB-lite"/>
    </source>
</evidence>
<organism evidence="2 3">
    <name type="scientific">Folsomia candida</name>
    <name type="common">Springtail</name>
    <dbReference type="NCBI Taxonomy" id="158441"/>
    <lineage>
        <taxon>Eukaryota</taxon>
        <taxon>Metazoa</taxon>
        <taxon>Ecdysozoa</taxon>
        <taxon>Arthropoda</taxon>
        <taxon>Hexapoda</taxon>
        <taxon>Collembola</taxon>
        <taxon>Entomobryomorpha</taxon>
        <taxon>Isotomoidea</taxon>
        <taxon>Isotomidae</taxon>
        <taxon>Proisotominae</taxon>
        <taxon>Folsomia</taxon>
    </lineage>
</organism>
<evidence type="ECO:0000313" key="2">
    <source>
        <dbReference type="EMBL" id="OXA46544.1"/>
    </source>
</evidence>
<protein>
    <submittedName>
        <fullName evidence="2">Uncharacterized protein</fullName>
    </submittedName>
</protein>
<name>A0A226DNY6_FOLCA</name>
<feature type="region of interest" description="Disordered" evidence="1">
    <location>
        <begin position="16"/>
        <end position="36"/>
    </location>
</feature>
<gene>
    <name evidence="2" type="ORF">Fcan01_18820</name>
</gene>
<comment type="caution">
    <text evidence="2">The sequence shown here is derived from an EMBL/GenBank/DDBJ whole genome shotgun (WGS) entry which is preliminary data.</text>
</comment>
<reference evidence="2 3" key="1">
    <citation type="submission" date="2015-12" db="EMBL/GenBank/DDBJ databases">
        <title>The genome of Folsomia candida.</title>
        <authorList>
            <person name="Faddeeva A."/>
            <person name="Derks M.F."/>
            <person name="Anvar Y."/>
            <person name="Smit S."/>
            <person name="Van Straalen N."/>
            <person name="Roelofs D."/>
        </authorList>
    </citation>
    <scope>NUCLEOTIDE SEQUENCE [LARGE SCALE GENOMIC DNA]</scope>
    <source>
        <strain evidence="2 3">VU population</strain>
        <tissue evidence="2">Whole body</tissue>
    </source>
</reference>
<keyword evidence="3" id="KW-1185">Reference proteome</keyword>
<dbReference type="Proteomes" id="UP000198287">
    <property type="component" value="Unassembled WGS sequence"/>
</dbReference>
<accession>A0A226DNY6</accession>